<name>G8XT90_SCMVC</name>
<sequence>MDHALYAHFFGQPRDDLMKHVPLRAEEDEDDYPPIPQVPRAPQHRSSISAGWQTLKMTARFTQLKWLSREEEDEVSLTKPPSDPKKNNKKWGDLGPKLRRLLSNN</sequence>
<dbReference type="OrthoDB" id="41653at10239"/>
<dbReference type="GeneID" id="25026436"/>
<dbReference type="Proteomes" id="UP000116555">
    <property type="component" value="Segment"/>
</dbReference>
<proteinExistence type="predicted"/>
<gene>
    <name evidence="2" type="primary">UL17</name>
</gene>
<dbReference type="RefSeq" id="YP_004935994.1">
    <property type="nucleotide sequence ID" value="NC_012783.2"/>
</dbReference>
<evidence type="ECO:0000313" key="2">
    <source>
        <dbReference type="EMBL" id="AEV80383.1"/>
    </source>
</evidence>
<feature type="region of interest" description="Disordered" evidence="1">
    <location>
        <begin position="26"/>
        <end position="49"/>
    </location>
</feature>
<evidence type="ECO:0000256" key="1">
    <source>
        <dbReference type="SAM" id="MobiDB-lite"/>
    </source>
</evidence>
<feature type="compositionally biased region" description="Basic and acidic residues" evidence="1">
    <location>
        <begin position="82"/>
        <end position="92"/>
    </location>
</feature>
<accession>G8XT90</accession>
<organism evidence="2 3">
    <name type="scientific">Simian cytomegalovirus (strain Colburn)</name>
    <dbReference type="NCBI Taxonomy" id="50292"/>
    <lineage>
        <taxon>Viruses</taxon>
        <taxon>Duplodnaviria</taxon>
        <taxon>Heunggongvirae</taxon>
        <taxon>Peploviricota</taxon>
        <taxon>Herviviricetes</taxon>
        <taxon>Herpesvirales</taxon>
        <taxon>Orthoherpesviridae</taxon>
        <taxon>Betaherpesvirinae</taxon>
        <taxon>Cytomegalovirus</taxon>
        <taxon>Cytomegalovirus cercopithecinebeta5</taxon>
    </lineage>
</organism>
<keyword evidence="3" id="KW-1185">Reference proteome</keyword>
<dbReference type="KEGG" id="vg:25026436"/>
<feature type="region of interest" description="Disordered" evidence="1">
    <location>
        <begin position="69"/>
        <end position="105"/>
    </location>
</feature>
<dbReference type="EMBL" id="FJ483968">
    <property type="protein sequence ID" value="AEV80383.1"/>
    <property type="molecule type" value="Genomic_DNA"/>
</dbReference>
<protein>
    <submittedName>
        <fullName evidence="2">Protein UL17</fullName>
    </submittedName>
</protein>
<evidence type="ECO:0000313" key="3">
    <source>
        <dbReference type="Proteomes" id="UP000116555"/>
    </source>
</evidence>
<reference evidence="2 3" key="1">
    <citation type="submission" date="2011-12" db="EMBL/GenBank/DDBJ databases">
        <title>Comparative genomics of primate cytomegaloviruses.</title>
        <authorList>
            <person name="Davison A.J."/>
            <person name="Holton M."/>
            <person name="Dolan A."/>
            <person name="Dargan D.J."/>
            <person name="Gatherer D."/>
            <person name="Hayward G.S."/>
        </authorList>
    </citation>
    <scope>NUCLEOTIDE SEQUENCE [LARGE SCALE GENOMIC DNA]</scope>
    <source>
        <strain evidence="2">2715</strain>
    </source>
</reference>
<organismHost>
    <name type="scientific">Macaca</name>
    <name type="common">macaques</name>
    <dbReference type="NCBI Taxonomy" id="9539"/>
</organismHost>